<accession>A0A2M9ARB1</accession>
<evidence type="ECO:0000313" key="3">
    <source>
        <dbReference type="Proteomes" id="UP000230842"/>
    </source>
</evidence>
<dbReference type="Pfam" id="PF24819">
    <property type="entry name" value="DUF7710"/>
    <property type="match status" value="1"/>
</dbReference>
<gene>
    <name evidence="2" type="ORF">CLV56_3934</name>
</gene>
<reference evidence="2 3" key="1">
    <citation type="submission" date="2017-11" db="EMBL/GenBank/DDBJ databases">
        <title>Genomic Encyclopedia of Archaeal and Bacterial Type Strains, Phase II (KMG-II): From Individual Species to Whole Genera.</title>
        <authorList>
            <person name="Goeker M."/>
        </authorList>
    </citation>
    <scope>NUCLEOTIDE SEQUENCE [LARGE SCALE GENOMIC DNA]</scope>
    <source>
        <strain evidence="2 3">DSM 27763</strain>
    </source>
</reference>
<sequence length="64" mass="6974">MNWIAEHRLSGLLTAYPLGVGSYDDAVARGLFRPSRDHHGTPAHIGQFSPGRTEHVHVVDGEIA</sequence>
<organism evidence="2 3">
    <name type="scientific">Mumia flava</name>
    <dbReference type="NCBI Taxonomy" id="1348852"/>
    <lineage>
        <taxon>Bacteria</taxon>
        <taxon>Bacillati</taxon>
        <taxon>Actinomycetota</taxon>
        <taxon>Actinomycetes</taxon>
        <taxon>Propionibacteriales</taxon>
        <taxon>Nocardioidaceae</taxon>
        <taxon>Mumia</taxon>
    </lineage>
</organism>
<evidence type="ECO:0000259" key="1">
    <source>
        <dbReference type="Pfam" id="PF24819"/>
    </source>
</evidence>
<protein>
    <recommendedName>
        <fullName evidence="1">DUF7710 domain-containing protein</fullName>
    </recommendedName>
</protein>
<evidence type="ECO:0000313" key="2">
    <source>
        <dbReference type="EMBL" id="PJJ48230.1"/>
    </source>
</evidence>
<dbReference type="InterPro" id="IPR056127">
    <property type="entry name" value="DUF7710"/>
</dbReference>
<keyword evidence="3" id="KW-1185">Reference proteome</keyword>
<proteinExistence type="predicted"/>
<dbReference type="EMBL" id="PGEZ01000003">
    <property type="protein sequence ID" value="PJJ48230.1"/>
    <property type="molecule type" value="Genomic_DNA"/>
</dbReference>
<feature type="domain" description="DUF7710" evidence="1">
    <location>
        <begin position="2"/>
        <end position="62"/>
    </location>
</feature>
<dbReference type="AlphaFoldDB" id="A0A2M9ARB1"/>
<comment type="caution">
    <text evidence="2">The sequence shown here is derived from an EMBL/GenBank/DDBJ whole genome shotgun (WGS) entry which is preliminary data.</text>
</comment>
<dbReference type="Proteomes" id="UP000230842">
    <property type="component" value="Unassembled WGS sequence"/>
</dbReference>
<name>A0A2M9ARB1_9ACTN</name>